<dbReference type="STRING" id="407821.A0A087THC1"/>
<gene>
    <name evidence="3" type="ORF">X975_20268</name>
</gene>
<evidence type="ECO:0000256" key="1">
    <source>
        <dbReference type="ARBA" id="ARBA00023157"/>
    </source>
</evidence>
<protein>
    <submittedName>
        <fullName evidence="3">Hemocytin</fullName>
    </submittedName>
</protein>
<keyword evidence="4" id="KW-1185">Reference proteome</keyword>
<dbReference type="Gene3D" id="4.10.400.10">
    <property type="entry name" value="Low-density Lipoprotein Receptor"/>
    <property type="match status" value="1"/>
</dbReference>
<dbReference type="PROSITE" id="PS50022">
    <property type="entry name" value="FA58C_3"/>
    <property type="match status" value="1"/>
</dbReference>
<dbReference type="InterPro" id="IPR036055">
    <property type="entry name" value="LDL_receptor-like_sf"/>
</dbReference>
<dbReference type="Proteomes" id="UP000054359">
    <property type="component" value="Unassembled WGS sequence"/>
</dbReference>
<evidence type="ECO:0000313" key="4">
    <source>
        <dbReference type="Proteomes" id="UP000054359"/>
    </source>
</evidence>
<dbReference type="InterPro" id="IPR002172">
    <property type="entry name" value="LDrepeatLR_classA_rpt"/>
</dbReference>
<dbReference type="InterPro" id="IPR000421">
    <property type="entry name" value="FA58C"/>
</dbReference>
<proteinExistence type="predicted"/>
<feature type="non-terminal residue" evidence="3">
    <location>
        <position position="182"/>
    </location>
</feature>
<dbReference type="OrthoDB" id="6262482at2759"/>
<accession>A0A087THC1</accession>
<organism evidence="3 4">
    <name type="scientific">Stegodyphus mimosarum</name>
    <name type="common">African social velvet spider</name>
    <dbReference type="NCBI Taxonomy" id="407821"/>
    <lineage>
        <taxon>Eukaryota</taxon>
        <taxon>Metazoa</taxon>
        <taxon>Ecdysozoa</taxon>
        <taxon>Arthropoda</taxon>
        <taxon>Chelicerata</taxon>
        <taxon>Arachnida</taxon>
        <taxon>Araneae</taxon>
        <taxon>Araneomorphae</taxon>
        <taxon>Entelegynae</taxon>
        <taxon>Eresoidea</taxon>
        <taxon>Eresidae</taxon>
        <taxon>Stegodyphus</taxon>
    </lineage>
</organism>
<keyword evidence="1" id="KW-1015">Disulfide bond</keyword>
<dbReference type="AlphaFoldDB" id="A0A087THC1"/>
<evidence type="ECO:0000313" key="3">
    <source>
        <dbReference type="EMBL" id="KFM64510.1"/>
    </source>
</evidence>
<feature type="domain" description="F5/8 type C" evidence="2">
    <location>
        <begin position="1"/>
        <end position="26"/>
    </location>
</feature>
<reference evidence="3 4" key="1">
    <citation type="submission" date="2013-11" db="EMBL/GenBank/DDBJ databases">
        <title>Genome sequencing of Stegodyphus mimosarum.</title>
        <authorList>
            <person name="Bechsgaard J."/>
        </authorList>
    </citation>
    <scope>NUCLEOTIDE SEQUENCE [LARGE SCALE GENOMIC DNA]</scope>
</reference>
<dbReference type="SUPFAM" id="SSF57424">
    <property type="entry name" value="LDL receptor-like module"/>
    <property type="match status" value="1"/>
</dbReference>
<name>A0A087THC1_STEMI</name>
<dbReference type="SMART" id="SM00192">
    <property type="entry name" value="LDLa"/>
    <property type="match status" value="1"/>
</dbReference>
<dbReference type="CDD" id="cd00112">
    <property type="entry name" value="LDLa"/>
    <property type="match status" value="1"/>
</dbReference>
<evidence type="ECO:0000259" key="2">
    <source>
        <dbReference type="PROSITE" id="PS50022"/>
    </source>
</evidence>
<dbReference type="EMBL" id="KK115230">
    <property type="protein sequence ID" value="KFM64510.1"/>
    <property type="molecule type" value="Genomic_DNA"/>
</dbReference>
<sequence length="182" mass="20193">MEVKYIKIIPETWHRWPSFRLDIRGCHIYPEVTAVPELVPSLCPELLNEPDLTTNCPSACPDGLLCNGEECVDPVDCSCVIDGKIFQVSDRVEDHACRQCDCALGGRSVCADKKCPPCKEDERSSLGTNCECKCEKCSDDEVLCPTSHECIPKKRWCDDIVDCPDDETNCPITTEIPVTPVG</sequence>